<dbReference type="Proteomes" id="UP000320776">
    <property type="component" value="Chromosome"/>
</dbReference>
<dbReference type="OrthoDB" id="9786443at2"/>
<evidence type="ECO:0000313" key="1">
    <source>
        <dbReference type="EMBL" id="QDR79971.1"/>
    </source>
</evidence>
<dbReference type="InterPro" id="IPR014710">
    <property type="entry name" value="RmlC-like_jellyroll"/>
</dbReference>
<dbReference type="RefSeq" id="WP_144349546.1">
    <property type="nucleotide sequence ID" value="NZ_CP036259.1"/>
</dbReference>
<accession>A0A517DRI8</accession>
<proteinExistence type="predicted"/>
<dbReference type="EMBL" id="CP036259">
    <property type="protein sequence ID" value="QDR79971.1"/>
    <property type="molecule type" value="Genomic_DNA"/>
</dbReference>
<protein>
    <submittedName>
        <fullName evidence="1">HutD</fullName>
    </submittedName>
</protein>
<dbReference type="InterPro" id="IPR010282">
    <property type="entry name" value="Uncharacterised_HutD/Ves"/>
</dbReference>
<organism evidence="1 2">
    <name type="scientific">Sporomusa termitida</name>
    <dbReference type="NCBI Taxonomy" id="2377"/>
    <lineage>
        <taxon>Bacteria</taxon>
        <taxon>Bacillati</taxon>
        <taxon>Bacillota</taxon>
        <taxon>Negativicutes</taxon>
        <taxon>Selenomonadales</taxon>
        <taxon>Sporomusaceae</taxon>
        <taxon>Sporomusa</taxon>
    </lineage>
</organism>
<dbReference type="SUPFAM" id="SSF51182">
    <property type="entry name" value="RmlC-like cupins"/>
    <property type="match status" value="1"/>
</dbReference>
<dbReference type="KEGG" id="sted:SPTER_12800"/>
<dbReference type="InterPro" id="IPR011051">
    <property type="entry name" value="RmlC_Cupin_sf"/>
</dbReference>
<evidence type="ECO:0000313" key="2">
    <source>
        <dbReference type="Proteomes" id="UP000320776"/>
    </source>
</evidence>
<gene>
    <name evidence="1" type="ORF">SPTER_12800</name>
</gene>
<dbReference type="PANTHER" id="PTHR37943:SF1">
    <property type="entry name" value="PROTEIN VES"/>
    <property type="match status" value="1"/>
</dbReference>
<sequence>MAYTVKLIKQIEQTTSSWSGGTTTQIAIYPPDASYSEKNFSWRLSSASVEVEASTFTPLPGIWRLLMVIAGELELTHAGHHTVHLRPFEQDSFSGAWTTTSHGKVRDFNLMLAAGCAGQLMAISLKETGSEQAAHQPAAGSAHLTSAFYCVTGRVRITIDNQALYQLQQGDLLLLSTPGDVRPLPVTIFNTGNGQAQIIKTRITY</sequence>
<dbReference type="AlphaFoldDB" id="A0A517DRI8"/>
<dbReference type="Pfam" id="PF05962">
    <property type="entry name" value="HutD"/>
    <property type="match status" value="1"/>
</dbReference>
<keyword evidence="2" id="KW-1185">Reference proteome</keyword>
<dbReference type="Gene3D" id="2.60.120.10">
    <property type="entry name" value="Jelly Rolls"/>
    <property type="match status" value="1"/>
</dbReference>
<reference evidence="1 2" key="1">
    <citation type="submission" date="2019-02" db="EMBL/GenBank/DDBJ databases">
        <title>Closed genome of Sporomusa termitida DSM 4440.</title>
        <authorList>
            <person name="Poehlein A."/>
            <person name="Daniel R."/>
        </authorList>
    </citation>
    <scope>NUCLEOTIDE SEQUENCE [LARGE SCALE GENOMIC DNA]</scope>
    <source>
        <strain evidence="1 2">DSM 4440</strain>
    </source>
</reference>
<dbReference type="PANTHER" id="PTHR37943">
    <property type="entry name" value="PROTEIN VES"/>
    <property type="match status" value="1"/>
</dbReference>
<name>A0A517DRI8_9FIRM</name>